<evidence type="ECO:0000256" key="1">
    <source>
        <dbReference type="SAM" id="MobiDB-lite"/>
    </source>
</evidence>
<dbReference type="AlphaFoldDB" id="X0WGJ7"/>
<proteinExistence type="predicted"/>
<accession>X0WGJ7</accession>
<feature type="compositionally biased region" description="Acidic residues" evidence="1">
    <location>
        <begin position="33"/>
        <end position="42"/>
    </location>
</feature>
<comment type="caution">
    <text evidence="2">The sequence shown here is derived from an EMBL/GenBank/DDBJ whole genome shotgun (WGS) entry which is preliminary data.</text>
</comment>
<name>X0WGJ7_9ZZZZ</name>
<sequence length="57" mass="6129">VEIGESPGYSLEGYTSGPRPTGEGSIPPRSFSSDDESQDEDGAWQTAPDGRKFREVP</sequence>
<organism evidence="2">
    <name type="scientific">marine sediment metagenome</name>
    <dbReference type="NCBI Taxonomy" id="412755"/>
    <lineage>
        <taxon>unclassified sequences</taxon>
        <taxon>metagenomes</taxon>
        <taxon>ecological metagenomes</taxon>
    </lineage>
</organism>
<feature type="region of interest" description="Disordered" evidence="1">
    <location>
        <begin position="1"/>
        <end position="57"/>
    </location>
</feature>
<evidence type="ECO:0000313" key="2">
    <source>
        <dbReference type="EMBL" id="GAG30054.1"/>
    </source>
</evidence>
<dbReference type="EMBL" id="BARS01043865">
    <property type="protein sequence ID" value="GAG30054.1"/>
    <property type="molecule type" value="Genomic_DNA"/>
</dbReference>
<feature type="non-terminal residue" evidence="2">
    <location>
        <position position="1"/>
    </location>
</feature>
<protein>
    <submittedName>
        <fullName evidence="2">Uncharacterized protein</fullName>
    </submittedName>
</protein>
<gene>
    <name evidence="2" type="ORF">S01H1_66347</name>
</gene>
<reference evidence="2" key="1">
    <citation type="journal article" date="2014" name="Front. Microbiol.">
        <title>High frequency of phylogenetically diverse reductive dehalogenase-homologous genes in deep subseafloor sedimentary metagenomes.</title>
        <authorList>
            <person name="Kawai M."/>
            <person name="Futagami T."/>
            <person name="Toyoda A."/>
            <person name="Takaki Y."/>
            <person name="Nishi S."/>
            <person name="Hori S."/>
            <person name="Arai W."/>
            <person name="Tsubouchi T."/>
            <person name="Morono Y."/>
            <person name="Uchiyama I."/>
            <person name="Ito T."/>
            <person name="Fujiyama A."/>
            <person name="Inagaki F."/>
            <person name="Takami H."/>
        </authorList>
    </citation>
    <scope>NUCLEOTIDE SEQUENCE</scope>
    <source>
        <strain evidence="2">Expedition CK06-06</strain>
    </source>
</reference>